<keyword evidence="2" id="KW-1185">Reference proteome</keyword>
<evidence type="ECO:0000313" key="1">
    <source>
        <dbReference type="EMBL" id="GIF08720.1"/>
    </source>
</evidence>
<gene>
    <name evidence="1" type="ORF">Asi03nite_62580</name>
</gene>
<name>A0A919NDG1_9ACTN</name>
<organism evidence="1 2">
    <name type="scientific">Actinoplanes siamensis</name>
    <dbReference type="NCBI Taxonomy" id="1223317"/>
    <lineage>
        <taxon>Bacteria</taxon>
        <taxon>Bacillati</taxon>
        <taxon>Actinomycetota</taxon>
        <taxon>Actinomycetes</taxon>
        <taxon>Micromonosporales</taxon>
        <taxon>Micromonosporaceae</taxon>
        <taxon>Actinoplanes</taxon>
    </lineage>
</organism>
<proteinExistence type="predicted"/>
<dbReference type="AlphaFoldDB" id="A0A919NDG1"/>
<accession>A0A919NDG1</accession>
<sequence>MARNTLPLEPPLPVVPPVGRCRFPELLVEVVPLKLWQHQVILPCFERATRRVKVGLHVDEPVCLWHSLVVQQRLGGHLVRDYART</sequence>
<dbReference type="EMBL" id="BOMW01000066">
    <property type="protein sequence ID" value="GIF08720.1"/>
    <property type="molecule type" value="Genomic_DNA"/>
</dbReference>
<dbReference type="Proteomes" id="UP000629619">
    <property type="component" value="Unassembled WGS sequence"/>
</dbReference>
<evidence type="ECO:0000313" key="2">
    <source>
        <dbReference type="Proteomes" id="UP000629619"/>
    </source>
</evidence>
<protein>
    <submittedName>
        <fullName evidence="1">Uncharacterized protein</fullName>
    </submittedName>
</protein>
<comment type="caution">
    <text evidence="1">The sequence shown here is derived from an EMBL/GenBank/DDBJ whole genome shotgun (WGS) entry which is preliminary data.</text>
</comment>
<dbReference type="RefSeq" id="WP_203684068.1">
    <property type="nucleotide sequence ID" value="NZ_BOMW01000066.1"/>
</dbReference>
<reference evidence="1" key="1">
    <citation type="submission" date="2021-01" db="EMBL/GenBank/DDBJ databases">
        <title>Whole genome shotgun sequence of Actinoplanes siamensis NBRC 109076.</title>
        <authorList>
            <person name="Komaki H."/>
            <person name="Tamura T."/>
        </authorList>
    </citation>
    <scope>NUCLEOTIDE SEQUENCE</scope>
    <source>
        <strain evidence="1">NBRC 109076</strain>
    </source>
</reference>